<dbReference type="InterPro" id="IPR001851">
    <property type="entry name" value="ABC_transp_permease"/>
</dbReference>
<sequence>MTSSTITPTLPDARTRLKVTAVHGSPALLSLIAMVVIFAVAVANQPGILSVPGLTLMLMSAVPLVLATQAQMLIMSVGDIDLGIGYLVGFVTVIAATVLQSSPLLGILILGVIVIAYAALGAIIQKRNVPSIIVTLGMSFVWLGLGLQFLPTPGGEAPAWLAAIGRWRPDWVPAPLVFILVATLLGWLIARRSRLGTRMRALGSSPATLEKLGWSLTRTRVLTYVIAAALIIAAGLMLASQTRSGDINSASNFTLMTIAAVILGGGNFSGGRALPLGATLGAVTLGLITVLLSLINLSSSLQSAAQGLIVLAVLAGRVITERAIRS</sequence>
<dbReference type="RefSeq" id="WP_090711254.1">
    <property type="nucleotide sequence ID" value="NZ_FOVM01000006.1"/>
</dbReference>
<dbReference type="STRING" id="995034.SAMN05216219_2137"/>
<evidence type="ECO:0000313" key="7">
    <source>
        <dbReference type="EMBL" id="SFN80721.1"/>
    </source>
</evidence>
<evidence type="ECO:0000256" key="6">
    <source>
        <dbReference type="SAM" id="Phobius"/>
    </source>
</evidence>
<accession>A0A1I5C238</accession>
<feature type="transmembrane region" description="Helical" evidence="6">
    <location>
        <begin position="221"/>
        <end position="241"/>
    </location>
</feature>
<gene>
    <name evidence="7" type="ORF">SAMN05216219_2137</name>
</gene>
<proteinExistence type="predicted"/>
<evidence type="ECO:0000256" key="3">
    <source>
        <dbReference type="ARBA" id="ARBA00022692"/>
    </source>
</evidence>
<dbReference type="OrthoDB" id="9808136at2"/>
<keyword evidence="8" id="KW-1185">Reference proteome</keyword>
<feature type="transmembrane region" description="Helical" evidence="6">
    <location>
        <begin position="48"/>
        <end position="68"/>
    </location>
</feature>
<evidence type="ECO:0000256" key="2">
    <source>
        <dbReference type="ARBA" id="ARBA00022475"/>
    </source>
</evidence>
<name>A0A1I5C238_9MICO</name>
<keyword evidence="3 6" id="KW-0812">Transmembrane</keyword>
<keyword evidence="5 6" id="KW-0472">Membrane</keyword>
<protein>
    <submittedName>
        <fullName evidence="7">Monosaccharide ABC transporter membrane protein, CUT2 family</fullName>
    </submittedName>
</protein>
<evidence type="ECO:0000313" key="8">
    <source>
        <dbReference type="Proteomes" id="UP000198867"/>
    </source>
</evidence>
<reference evidence="8" key="1">
    <citation type="submission" date="2016-10" db="EMBL/GenBank/DDBJ databases">
        <authorList>
            <person name="Varghese N."/>
            <person name="Submissions S."/>
        </authorList>
    </citation>
    <scope>NUCLEOTIDE SEQUENCE [LARGE SCALE GENOMIC DNA]</scope>
    <source>
        <strain evidence="8">CGMCC 1.11101</strain>
    </source>
</reference>
<feature type="transmembrane region" description="Helical" evidence="6">
    <location>
        <begin position="171"/>
        <end position="190"/>
    </location>
</feature>
<keyword evidence="2" id="KW-1003">Cell membrane</keyword>
<dbReference type="EMBL" id="FOVM01000006">
    <property type="protein sequence ID" value="SFN80721.1"/>
    <property type="molecule type" value="Genomic_DNA"/>
</dbReference>
<keyword evidence="4 6" id="KW-1133">Transmembrane helix</keyword>
<evidence type="ECO:0000256" key="1">
    <source>
        <dbReference type="ARBA" id="ARBA00004651"/>
    </source>
</evidence>
<dbReference type="Proteomes" id="UP000198867">
    <property type="component" value="Unassembled WGS sequence"/>
</dbReference>
<dbReference type="AlphaFoldDB" id="A0A1I5C238"/>
<feature type="transmembrane region" description="Helical" evidence="6">
    <location>
        <begin position="80"/>
        <end position="99"/>
    </location>
</feature>
<organism evidence="7 8">
    <name type="scientific">Mycetocola miduiensis</name>
    <dbReference type="NCBI Taxonomy" id="995034"/>
    <lineage>
        <taxon>Bacteria</taxon>
        <taxon>Bacillati</taxon>
        <taxon>Actinomycetota</taxon>
        <taxon>Actinomycetes</taxon>
        <taxon>Micrococcales</taxon>
        <taxon>Microbacteriaceae</taxon>
        <taxon>Mycetocola</taxon>
    </lineage>
</organism>
<dbReference type="Pfam" id="PF02653">
    <property type="entry name" value="BPD_transp_2"/>
    <property type="match status" value="1"/>
</dbReference>
<dbReference type="GO" id="GO:0022857">
    <property type="term" value="F:transmembrane transporter activity"/>
    <property type="evidence" value="ECO:0007669"/>
    <property type="project" value="InterPro"/>
</dbReference>
<feature type="transmembrane region" description="Helical" evidence="6">
    <location>
        <begin position="247"/>
        <end position="266"/>
    </location>
</feature>
<dbReference type="PANTHER" id="PTHR32196">
    <property type="entry name" value="ABC TRANSPORTER PERMEASE PROTEIN YPHD-RELATED-RELATED"/>
    <property type="match status" value="1"/>
</dbReference>
<comment type="subcellular location">
    <subcellularLocation>
        <location evidence="1">Cell membrane</location>
        <topology evidence="1">Multi-pass membrane protein</topology>
    </subcellularLocation>
</comment>
<feature type="transmembrane region" description="Helical" evidence="6">
    <location>
        <begin position="273"/>
        <end position="295"/>
    </location>
</feature>
<dbReference type="CDD" id="cd06579">
    <property type="entry name" value="TM_PBP1_transp_AraH_like"/>
    <property type="match status" value="1"/>
</dbReference>
<dbReference type="GO" id="GO:0005886">
    <property type="term" value="C:plasma membrane"/>
    <property type="evidence" value="ECO:0007669"/>
    <property type="project" value="UniProtKB-SubCell"/>
</dbReference>
<feature type="transmembrane region" description="Helical" evidence="6">
    <location>
        <begin position="105"/>
        <end position="124"/>
    </location>
</feature>
<evidence type="ECO:0000256" key="5">
    <source>
        <dbReference type="ARBA" id="ARBA00023136"/>
    </source>
</evidence>
<feature type="transmembrane region" description="Helical" evidence="6">
    <location>
        <begin position="131"/>
        <end position="151"/>
    </location>
</feature>
<feature type="transmembrane region" description="Helical" evidence="6">
    <location>
        <begin position="301"/>
        <end position="320"/>
    </location>
</feature>
<evidence type="ECO:0000256" key="4">
    <source>
        <dbReference type="ARBA" id="ARBA00022989"/>
    </source>
</evidence>
<feature type="transmembrane region" description="Helical" evidence="6">
    <location>
        <begin position="21"/>
        <end position="42"/>
    </location>
</feature>